<organism evidence="6 7">
    <name type="scientific">Schleiferilactobacillus perolens DSM 12744</name>
    <dbReference type="NCBI Taxonomy" id="1423792"/>
    <lineage>
        <taxon>Bacteria</taxon>
        <taxon>Bacillati</taxon>
        <taxon>Bacillota</taxon>
        <taxon>Bacilli</taxon>
        <taxon>Lactobacillales</taxon>
        <taxon>Lactobacillaceae</taxon>
        <taxon>Schleiferilactobacillus</taxon>
    </lineage>
</organism>
<gene>
    <name evidence="6" type="ORF">FD09_GL000885</name>
</gene>
<dbReference type="EC" id="2.1.1.-" evidence="4"/>
<dbReference type="GO" id="GO:0009307">
    <property type="term" value="P:DNA restriction-modification system"/>
    <property type="evidence" value="ECO:0007669"/>
    <property type="project" value="UniProtKB-KW"/>
</dbReference>
<dbReference type="InterPro" id="IPR002941">
    <property type="entry name" value="DNA_methylase_N4/N6"/>
</dbReference>
<dbReference type="InterPro" id="IPR029063">
    <property type="entry name" value="SAM-dependent_MTases_sf"/>
</dbReference>
<evidence type="ECO:0000256" key="3">
    <source>
        <dbReference type="ARBA" id="ARBA00022747"/>
    </source>
</evidence>
<evidence type="ECO:0000256" key="2">
    <source>
        <dbReference type="ARBA" id="ARBA00022679"/>
    </source>
</evidence>
<dbReference type="Pfam" id="PF01555">
    <property type="entry name" value="N6_N4_Mtase"/>
    <property type="match status" value="1"/>
</dbReference>
<dbReference type="Proteomes" id="UP000051330">
    <property type="component" value="Unassembled WGS sequence"/>
</dbReference>
<evidence type="ECO:0000256" key="1">
    <source>
        <dbReference type="ARBA" id="ARBA00022603"/>
    </source>
</evidence>
<dbReference type="GO" id="GO:0008170">
    <property type="term" value="F:N-methyltransferase activity"/>
    <property type="evidence" value="ECO:0007669"/>
    <property type="project" value="InterPro"/>
</dbReference>
<dbReference type="GO" id="GO:0032259">
    <property type="term" value="P:methylation"/>
    <property type="evidence" value="ECO:0007669"/>
    <property type="project" value="UniProtKB-KW"/>
</dbReference>
<sequence length="204" mass="23258">MGYTGKTKEKLSLDNDKQSASDFYEFLLGAFKAAAANMKSGASFYVWYASSEAVNFNRAAEDAGMSVRQELIWAKNQMVMGRQDYQWQHEPCLYGWLANGTHSWFSDRKQTTIMHFDKPNRNKDHPTMKPVPLFDYQIKNSSKSGDNILDLFGGSGTTMMACEQNGRNAYLMELDPRYADVIIKRWEEFTGQKAERVVEASAQN</sequence>
<keyword evidence="3" id="KW-0680">Restriction system</keyword>
<dbReference type="EMBL" id="AZEC01000014">
    <property type="protein sequence ID" value="KRL10742.1"/>
    <property type="molecule type" value="Genomic_DNA"/>
</dbReference>
<comment type="similarity">
    <text evidence="4">Belongs to the N(4)/N(6)-methyltransferase family.</text>
</comment>
<dbReference type="STRING" id="1423792.FD09_GL000885"/>
<evidence type="ECO:0000313" key="6">
    <source>
        <dbReference type="EMBL" id="KRL10742.1"/>
    </source>
</evidence>
<keyword evidence="7" id="KW-1185">Reference proteome</keyword>
<dbReference type="Gene3D" id="3.40.50.150">
    <property type="entry name" value="Vaccinia Virus protein VP39"/>
    <property type="match status" value="1"/>
</dbReference>
<dbReference type="InterPro" id="IPR001091">
    <property type="entry name" value="RM_Methyltransferase"/>
</dbReference>
<protein>
    <recommendedName>
        <fullName evidence="4">Methyltransferase</fullName>
        <ecNumber evidence="4">2.1.1.-</ecNumber>
    </recommendedName>
</protein>
<dbReference type="PATRIC" id="fig|1423792.3.peg.900"/>
<keyword evidence="2 6" id="KW-0808">Transferase</keyword>
<name>A0A0R1MRX8_9LACO</name>
<dbReference type="PRINTS" id="PR00508">
    <property type="entry name" value="S21N4MTFRASE"/>
</dbReference>
<dbReference type="AlphaFoldDB" id="A0A0R1MRX8"/>
<accession>A0A0R1MRX8</accession>
<comment type="caution">
    <text evidence="6">The sequence shown here is derived from an EMBL/GenBank/DDBJ whole genome shotgun (WGS) entry which is preliminary data.</text>
</comment>
<dbReference type="SUPFAM" id="SSF53335">
    <property type="entry name" value="S-adenosyl-L-methionine-dependent methyltransferases"/>
    <property type="match status" value="1"/>
</dbReference>
<evidence type="ECO:0000313" key="7">
    <source>
        <dbReference type="Proteomes" id="UP000051330"/>
    </source>
</evidence>
<dbReference type="GO" id="GO:0003677">
    <property type="term" value="F:DNA binding"/>
    <property type="evidence" value="ECO:0007669"/>
    <property type="project" value="InterPro"/>
</dbReference>
<keyword evidence="1 6" id="KW-0489">Methyltransferase</keyword>
<proteinExistence type="inferred from homology"/>
<reference evidence="6 7" key="1">
    <citation type="journal article" date="2015" name="Genome Announc.">
        <title>Expanding the biotechnology potential of lactobacilli through comparative genomics of 213 strains and associated genera.</title>
        <authorList>
            <person name="Sun Z."/>
            <person name="Harris H.M."/>
            <person name="McCann A."/>
            <person name="Guo C."/>
            <person name="Argimon S."/>
            <person name="Zhang W."/>
            <person name="Yang X."/>
            <person name="Jeffery I.B."/>
            <person name="Cooney J.C."/>
            <person name="Kagawa T.F."/>
            <person name="Liu W."/>
            <person name="Song Y."/>
            <person name="Salvetti E."/>
            <person name="Wrobel A."/>
            <person name="Rasinkangas P."/>
            <person name="Parkhill J."/>
            <person name="Rea M.C."/>
            <person name="O'Sullivan O."/>
            <person name="Ritari J."/>
            <person name="Douillard F.P."/>
            <person name="Paul Ross R."/>
            <person name="Yang R."/>
            <person name="Briner A.E."/>
            <person name="Felis G.E."/>
            <person name="de Vos W.M."/>
            <person name="Barrangou R."/>
            <person name="Klaenhammer T.R."/>
            <person name="Caufield P.W."/>
            <person name="Cui Y."/>
            <person name="Zhang H."/>
            <person name="O'Toole P.W."/>
        </authorList>
    </citation>
    <scope>NUCLEOTIDE SEQUENCE [LARGE SCALE GENOMIC DNA]</scope>
    <source>
        <strain evidence="6 7">DSM 12744</strain>
    </source>
</reference>
<evidence type="ECO:0000259" key="5">
    <source>
        <dbReference type="Pfam" id="PF01555"/>
    </source>
</evidence>
<evidence type="ECO:0000256" key="4">
    <source>
        <dbReference type="RuleBase" id="RU362026"/>
    </source>
</evidence>
<feature type="domain" description="DNA methylase N-4/N-6" evidence="5">
    <location>
        <begin position="118"/>
        <end position="183"/>
    </location>
</feature>